<dbReference type="EMBL" id="NCKV01037559">
    <property type="protein sequence ID" value="RWS18579.1"/>
    <property type="molecule type" value="Genomic_DNA"/>
</dbReference>
<protein>
    <submittedName>
        <fullName evidence="3">SDR family oxidoreductase-like protein</fullName>
    </submittedName>
</protein>
<dbReference type="PANTHER" id="PTHR24321">
    <property type="entry name" value="DEHYDROGENASES, SHORT CHAIN"/>
    <property type="match status" value="1"/>
</dbReference>
<dbReference type="PANTHER" id="PTHR24321:SF8">
    <property type="entry name" value="ESTRADIOL 17-BETA-DEHYDROGENASE 8-RELATED"/>
    <property type="match status" value="1"/>
</dbReference>
<dbReference type="VEuPathDB" id="VectorBase:LDEU013461"/>
<dbReference type="Proteomes" id="UP000288716">
    <property type="component" value="Unassembled WGS sequence"/>
</dbReference>
<comment type="similarity">
    <text evidence="1">Belongs to the short-chain dehydrogenases/reductases (SDR) family.</text>
</comment>
<dbReference type="GO" id="GO:0016491">
    <property type="term" value="F:oxidoreductase activity"/>
    <property type="evidence" value="ECO:0007669"/>
    <property type="project" value="UniProtKB-KW"/>
</dbReference>
<dbReference type="AlphaFoldDB" id="A0A443RU49"/>
<keyword evidence="2" id="KW-0560">Oxidoreductase</keyword>
<dbReference type="Pfam" id="PF13561">
    <property type="entry name" value="adh_short_C2"/>
    <property type="match status" value="1"/>
</dbReference>
<dbReference type="InterPro" id="IPR002347">
    <property type="entry name" value="SDR_fam"/>
</dbReference>
<proteinExistence type="inferred from homology"/>
<evidence type="ECO:0000313" key="3">
    <source>
        <dbReference type="EMBL" id="RWS18579.1"/>
    </source>
</evidence>
<dbReference type="Gene3D" id="3.40.50.720">
    <property type="entry name" value="NAD(P)-binding Rossmann-like Domain"/>
    <property type="match status" value="1"/>
</dbReference>
<keyword evidence="4" id="KW-1185">Reference proteome</keyword>
<dbReference type="InterPro" id="IPR036291">
    <property type="entry name" value="NAD(P)-bd_dom_sf"/>
</dbReference>
<dbReference type="STRING" id="299467.A0A443RU49"/>
<dbReference type="PRINTS" id="PR00081">
    <property type="entry name" value="GDHRDH"/>
</dbReference>
<reference evidence="3 4" key="1">
    <citation type="journal article" date="2018" name="Gigascience">
        <title>Genomes of trombidid mites reveal novel predicted allergens and laterally-transferred genes associated with secondary metabolism.</title>
        <authorList>
            <person name="Dong X."/>
            <person name="Chaisiri K."/>
            <person name="Xia D."/>
            <person name="Armstrong S.D."/>
            <person name="Fang Y."/>
            <person name="Donnelly M.J."/>
            <person name="Kadowaki T."/>
            <person name="McGarry J.W."/>
            <person name="Darby A.C."/>
            <person name="Makepeace B.L."/>
        </authorList>
    </citation>
    <scope>NUCLEOTIDE SEQUENCE [LARGE SCALE GENOMIC DNA]</scope>
    <source>
        <strain evidence="3">UoL-UT</strain>
    </source>
</reference>
<dbReference type="SUPFAM" id="SSF51735">
    <property type="entry name" value="NAD(P)-binding Rossmann-fold domains"/>
    <property type="match status" value="1"/>
</dbReference>
<name>A0A443RU49_9ACAR</name>
<sequence>MRCSTVQFASSPSHQKQRYAKSSNDALSEVLAHDFGPKGVRVNTVHVGATFTETTTSNPMFEEWKNEFSEKIPLRRFAEANEIANAIVFLASDMASYITGIVLKCDGGMSW</sequence>
<gene>
    <name evidence="3" type="ORF">B4U80_14593</name>
</gene>
<accession>A0A443RU49</accession>
<evidence type="ECO:0000256" key="2">
    <source>
        <dbReference type="ARBA" id="ARBA00023002"/>
    </source>
</evidence>
<organism evidence="3 4">
    <name type="scientific">Leptotrombidium deliense</name>
    <dbReference type="NCBI Taxonomy" id="299467"/>
    <lineage>
        <taxon>Eukaryota</taxon>
        <taxon>Metazoa</taxon>
        <taxon>Ecdysozoa</taxon>
        <taxon>Arthropoda</taxon>
        <taxon>Chelicerata</taxon>
        <taxon>Arachnida</taxon>
        <taxon>Acari</taxon>
        <taxon>Acariformes</taxon>
        <taxon>Trombidiformes</taxon>
        <taxon>Prostigmata</taxon>
        <taxon>Anystina</taxon>
        <taxon>Parasitengona</taxon>
        <taxon>Trombiculoidea</taxon>
        <taxon>Trombiculidae</taxon>
        <taxon>Leptotrombidium</taxon>
    </lineage>
</organism>
<evidence type="ECO:0000313" key="4">
    <source>
        <dbReference type="Proteomes" id="UP000288716"/>
    </source>
</evidence>
<evidence type="ECO:0000256" key="1">
    <source>
        <dbReference type="ARBA" id="ARBA00006484"/>
    </source>
</evidence>
<dbReference type="OrthoDB" id="6504106at2759"/>
<comment type="caution">
    <text evidence="3">The sequence shown here is derived from an EMBL/GenBank/DDBJ whole genome shotgun (WGS) entry which is preliminary data.</text>
</comment>